<evidence type="ECO:0000313" key="3">
    <source>
        <dbReference type="Proteomes" id="UP000093199"/>
    </source>
</evidence>
<reference evidence="2 3" key="1">
    <citation type="submission" date="2016-07" db="EMBL/GenBank/DDBJ databases">
        <title>Caryophanon tenue genome sequencing.</title>
        <authorList>
            <person name="Verma A."/>
            <person name="Pal Y."/>
            <person name="Krishnamurthi S."/>
        </authorList>
    </citation>
    <scope>NUCLEOTIDE SEQUENCE [LARGE SCALE GENOMIC DNA]</scope>
    <source>
        <strain evidence="2 3">DSM 14152</strain>
    </source>
</reference>
<keyword evidence="3" id="KW-1185">Reference proteome</keyword>
<organism evidence="2 3">
    <name type="scientific">Caryophanon tenue</name>
    <dbReference type="NCBI Taxonomy" id="33978"/>
    <lineage>
        <taxon>Bacteria</taxon>
        <taxon>Bacillati</taxon>
        <taxon>Bacillota</taxon>
        <taxon>Bacilli</taxon>
        <taxon>Bacillales</taxon>
        <taxon>Caryophanaceae</taxon>
        <taxon>Caryophanon</taxon>
    </lineage>
</organism>
<dbReference type="RefSeq" id="WP_066548129.1">
    <property type="nucleotide sequence ID" value="NZ_MASJ01000039.1"/>
</dbReference>
<accession>A0A1C0Y7D7</accession>
<gene>
    <name evidence="2" type="ORF">A6M13_06650</name>
</gene>
<dbReference type="Pfam" id="PF07299">
    <property type="entry name" value="EF-G-binding_N"/>
    <property type="match status" value="1"/>
</dbReference>
<evidence type="ECO:0000259" key="1">
    <source>
        <dbReference type="Pfam" id="PF07299"/>
    </source>
</evidence>
<dbReference type="AlphaFoldDB" id="A0A1C0Y7D7"/>
<evidence type="ECO:0000313" key="2">
    <source>
        <dbReference type="EMBL" id="OCS83076.1"/>
    </source>
</evidence>
<dbReference type="STRING" id="33978.A6M13_06650"/>
<dbReference type="Proteomes" id="UP000093199">
    <property type="component" value="Unassembled WGS sequence"/>
</dbReference>
<protein>
    <recommendedName>
        <fullName evidence="1">Elongation factor G-binding protein N-terminal domain-containing protein</fullName>
    </recommendedName>
</protein>
<dbReference type="EMBL" id="MASJ01000039">
    <property type="protein sequence ID" value="OCS83076.1"/>
    <property type="molecule type" value="Genomic_DNA"/>
</dbReference>
<proteinExistence type="predicted"/>
<feature type="domain" description="Elongation factor G-binding protein N-terminal" evidence="1">
    <location>
        <begin position="2"/>
        <end position="70"/>
    </location>
</feature>
<comment type="caution">
    <text evidence="2">The sequence shown here is derived from an EMBL/GenBank/DDBJ whole genome shotgun (WGS) entry which is preliminary data.</text>
</comment>
<sequence length="198" mass="23232">MRVAQFQFIQQQHQKYVQSQTQSNDRHVKNAVRDMIDEAITPYLTVAQRQMFFDLTERDAAKTWFAQLKEQHVEAIVIPTERELQQLFKKEKKLKLPKQLLQPYVVFFSWDDPTQMKRFMVHEKKGIVGVLSKQVVKGICTICHRHNDTVLFTVKTKSSGDGMYTKNSQYICVDSYQCNQLVVDEQRVQDFIATLQAI</sequence>
<dbReference type="InterPro" id="IPR010841">
    <property type="entry name" value="EF-G-binding_N"/>
</dbReference>
<name>A0A1C0Y7D7_9BACL</name>